<accession>A0AAV8DXP1</accession>
<evidence type="ECO:0000313" key="3">
    <source>
        <dbReference type="Proteomes" id="UP001140206"/>
    </source>
</evidence>
<name>A0AAV8DXP1_9POAL</name>
<dbReference type="Pfam" id="PF00561">
    <property type="entry name" value="Abhydrolase_1"/>
    <property type="match status" value="1"/>
</dbReference>
<dbReference type="Proteomes" id="UP001140206">
    <property type="component" value="Chromosome 3"/>
</dbReference>
<evidence type="ECO:0000259" key="1">
    <source>
        <dbReference type="Pfam" id="PF00561"/>
    </source>
</evidence>
<gene>
    <name evidence="2" type="ORF">LUZ62_055569</name>
</gene>
<dbReference type="PRINTS" id="PR00111">
    <property type="entry name" value="ABHYDROLASE"/>
</dbReference>
<dbReference type="SUPFAM" id="SSF53474">
    <property type="entry name" value="alpha/beta-Hydrolases"/>
    <property type="match status" value="1"/>
</dbReference>
<dbReference type="EMBL" id="JAMFTS010000003">
    <property type="protein sequence ID" value="KAJ4771312.1"/>
    <property type="molecule type" value="Genomic_DNA"/>
</dbReference>
<organism evidence="2 3">
    <name type="scientific">Rhynchospora pubera</name>
    <dbReference type="NCBI Taxonomy" id="906938"/>
    <lineage>
        <taxon>Eukaryota</taxon>
        <taxon>Viridiplantae</taxon>
        <taxon>Streptophyta</taxon>
        <taxon>Embryophyta</taxon>
        <taxon>Tracheophyta</taxon>
        <taxon>Spermatophyta</taxon>
        <taxon>Magnoliopsida</taxon>
        <taxon>Liliopsida</taxon>
        <taxon>Poales</taxon>
        <taxon>Cyperaceae</taxon>
        <taxon>Cyperoideae</taxon>
        <taxon>Rhynchosporeae</taxon>
        <taxon>Rhynchospora</taxon>
    </lineage>
</organism>
<dbReference type="PANTHER" id="PTHR43139:SF61">
    <property type="entry name" value="ALPHA_BETA-HYDROLASES SUPERFAMILY PROTEIN"/>
    <property type="match status" value="1"/>
</dbReference>
<keyword evidence="3" id="KW-1185">Reference proteome</keyword>
<evidence type="ECO:0000313" key="2">
    <source>
        <dbReference type="EMBL" id="KAJ4771312.1"/>
    </source>
</evidence>
<comment type="caution">
    <text evidence="2">The sequence shown here is derived from an EMBL/GenBank/DDBJ whole genome shotgun (WGS) entry which is preliminary data.</text>
</comment>
<dbReference type="InterPro" id="IPR000639">
    <property type="entry name" value="Epox_hydrolase-like"/>
</dbReference>
<protein>
    <submittedName>
        <fullName evidence="2">Alpha/beta-Hydrolases superfamily protein</fullName>
    </submittedName>
</protein>
<dbReference type="PANTHER" id="PTHR43139">
    <property type="entry name" value="SI:DKEY-122A22.2"/>
    <property type="match status" value="1"/>
</dbReference>
<proteinExistence type="predicted"/>
<sequence>MVNFIKVQEKLLHVLARQAGLRLQPVEVEPGTVMSFWVPKGKATAEGNLSVIDAENLTKTSNKSREMMKKKDDQRPAVVLVHGFAFDGLYTWQFQIGALAKSYDLYVPDLLFFGLSQTSSTDRSVRFQADCLIAALMWLGVEKCTVVGFSYGGFVAFKMAEIKPDMVHSLVISGSLVAMTESKSKPMLESLGRKSFAELLLPETVEGLKALLSSGSYRKFWLPNFIYKDFLEVMFSQKKERAELLEAMIVNNNDVSLPNFSQLKILLLWGDNDSIFRVQLAKDMKEQLGENTTIQIIGKAGHLAHVERPCYYNRYLKKFLAANLPH</sequence>
<dbReference type="InterPro" id="IPR029058">
    <property type="entry name" value="AB_hydrolase_fold"/>
</dbReference>
<reference evidence="2" key="1">
    <citation type="submission" date="2022-08" db="EMBL/GenBank/DDBJ databases">
        <authorList>
            <person name="Marques A."/>
        </authorList>
    </citation>
    <scope>NUCLEOTIDE SEQUENCE</scope>
    <source>
        <strain evidence="2">RhyPub2mFocal</strain>
        <tissue evidence="2">Leaves</tissue>
    </source>
</reference>
<dbReference type="InterPro" id="IPR000073">
    <property type="entry name" value="AB_hydrolase_1"/>
</dbReference>
<dbReference type="AlphaFoldDB" id="A0AAV8DXP1"/>
<dbReference type="InterPro" id="IPR052370">
    <property type="entry name" value="Meta-cleavage_hydrolase"/>
</dbReference>
<dbReference type="PRINTS" id="PR00412">
    <property type="entry name" value="EPOXHYDRLASE"/>
</dbReference>
<feature type="domain" description="AB hydrolase-1" evidence="1">
    <location>
        <begin position="76"/>
        <end position="309"/>
    </location>
</feature>
<dbReference type="GO" id="GO:0003824">
    <property type="term" value="F:catalytic activity"/>
    <property type="evidence" value="ECO:0007669"/>
    <property type="project" value="InterPro"/>
</dbReference>
<dbReference type="Gene3D" id="3.40.50.1820">
    <property type="entry name" value="alpha/beta hydrolase"/>
    <property type="match status" value="1"/>
</dbReference>